<name>A0AA38RCJ5_9PEZI</name>
<evidence type="ECO:0000256" key="1">
    <source>
        <dbReference type="ARBA" id="ARBA00001946"/>
    </source>
</evidence>
<dbReference type="GO" id="GO:0000287">
    <property type="term" value="F:magnesium ion binding"/>
    <property type="evidence" value="ECO:0007669"/>
    <property type="project" value="TreeGrafter"/>
</dbReference>
<comment type="cofactor">
    <cofactor evidence="1">
        <name>Mg(2+)</name>
        <dbReference type="ChEBI" id="CHEBI:18420"/>
    </cofactor>
</comment>
<feature type="binding site" evidence="4">
    <location>
        <position position="71"/>
    </location>
    <ligand>
        <name>substrate</name>
    </ligand>
</feature>
<dbReference type="GO" id="GO:0003824">
    <property type="term" value="F:catalytic activity"/>
    <property type="evidence" value="ECO:0007669"/>
    <property type="project" value="InterPro"/>
</dbReference>
<dbReference type="Gene3D" id="3.20.20.60">
    <property type="entry name" value="Phosphoenolpyruvate-binding domains"/>
    <property type="match status" value="1"/>
</dbReference>
<evidence type="ECO:0000259" key="6">
    <source>
        <dbReference type="Pfam" id="PF03328"/>
    </source>
</evidence>
<protein>
    <submittedName>
        <fullName evidence="7">Protein phosphatase methylesterase 1</fullName>
    </submittedName>
</protein>
<dbReference type="EMBL" id="JANBVO010000019">
    <property type="protein sequence ID" value="KAJ9143438.1"/>
    <property type="molecule type" value="Genomic_DNA"/>
</dbReference>
<dbReference type="AlphaFoldDB" id="A0AA38RCJ5"/>
<dbReference type="InterPro" id="IPR005000">
    <property type="entry name" value="Aldolase/citrate-lyase_domain"/>
</dbReference>
<reference evidence="7" key="1">
    <citation type="submission" date="2022-07" db="EMBL/GenBank/DDBJ databases">
        <title>Fungi with potential for degradation of polypropylene.</title>
        <authorList>
            <person name="Gostincar C."/>
        </authorList>
    </citation>
    <scope>NUCLEOTIDE SEQUENCE</scope>
    <source>
        <strain evidence="7">EXF-13308</strain>
    </source>
</reference>
<feature type="domain" description="HpcH/HpaI aldolase/citrate lyase" evidence="6">
    <location>
        <begin position="9"/>
        <end position="244"/>
    </location>
</feature>
<evidence type="ECO:0000313" key="7">
    <source>
        <dbReference type="EMBL" id="KAJ9143438.1"/>
    </source>
</evidence>
<evidence type="ECO:0000256" key="3">
    <source>
        <dbReference type="ARBA" id="ARBA00022842"/>
    </source>
</evidence>
<comment type="caution">
    <text evidence="7">The sequence shown here is derived from an EMBL/GenBank/DDBJ whole genome shotgun (WGS) entry which is preliminary data.</text>
</comment>
<dbReference type="FunFam" id="3.20.20.60:FF:000023">
    <property type="entry name" value="CitE, Citrate lyase beta subunit"/>
    <property type="match status" value="1"/>
</dbReference>
<evidence type="ECO:0000256" key="5">
    <source>
        <dbReference type="PIRSR" id="PIRSR015582-2"/>
    </source>
</evidence>
<keyword evidence="2 5" id="KW-0479">Metal-binding</keyword>
<keyword evidence="3 5" id="KW-0460">Magnesium</keyword>
<feature type="binding site" evidence="5">
    <location>
        <position position="145"/>
    </location>
    <ligand>
        <name>Mg(2+)</name>
        <dbReference type="ChEBI" id="CHEBI:18420"/>
    </ligand>
</feature>
<dbReference type="Pfam" id="PF03328">
    <property type="entry name" value="HpcH_HpaI"/>
    <property type="match status" value="1"/>
</dbReference>
<dbReference type="InterPro" id="IPR015813">
    <property type="entry name" value="Pyrv/PenolPyrv_kinase-like_dom"/>
</dbReference>
<evidence type="ECO:0000256" key="2">
    <source>
        <dbReference type="ARBA" id="ARBA00022723"/>
    </source>
</evidence>
<dbReference type="PANTHER" id="PTHR32308">
    <property type="entry name" value="LYASE BETA SUBUNIT, PUTATIVE (AFU_ORTHOLOGUE AFUA_4G13030)-RELATED"/>
    <property type="match status" value="1"/>
</dbReference>
<keyword evidence="8" id="KW-1185">Reference proteome</keyword>
<dbReference type="GO" id="GO:0006107">
    <property type="term" value="P:oxaloacetate metabolic process"/>
    <property type="evidence" value="ECO:0007669"/>
    <property type="project" value="TreeGrafter"/>
</dbReference>
<proteinExistence type="predicted"/>
<gene>
    <name evidence="7" type="ORF">NKR23_g6658</name>
</gene>
<dbReference type="InterPro" id="IPR011206">
    <property type="entry name" value="Citrate_lyase_beta/mcl1/mcl2"/>
</dbReference>
<dbReference type="Proteomes" id="UP001174694">
    <property type="component" value="Unassembled WGS sequence"/>
</dbReference>
<feature type="binding site" evidence="5">
    <location>
        <position position="172"/>
    </location>
    <ligand>
        <name>Mg(2+)</name>
        <dbReference type="ChEBI" id="CHEBI:18420"/>
    </ligand>
</feature>
<evidence type="ECO:0000256" key="4">
    <source>
        <dbReference type="PIRSR" id="PIRSR015582-1"/>
    </source>
</evidence>
<evidence type="ECO:0000313" key="8">
    <source>
        <dbReference type="Proteomes" id="UP001174694"/>
    </source>
</evidence>
<dbReference type="SUPFAM" id="SSF51621">
    <property type="entry name" value="Phosphoenolpyruvate/pyruvate domain"/>
    <property type="match status" value="1"/>
</dbReference>
<organism evidence="7 8">
    <name type="scientific">Pleurostoma richardsiae</name>
    <dbReference type="NCBI Taxonomy" id="41990"/>
    <lineage>
        <taxon>Eukaryota</taxon>
        <taxon>Fungi</taxon>
        <taxon>Dikarya</taxon>
        <taxon>Ascomycota</taxon>
        <taxon>Pezizomycotina</taxon>
        <taxon>Sordariomycetes</taxon>
        <taxon>Sordariomycetidae</taxon>
        <taxon>Calosphaeriales</taxon>
        <taxon>Pleurostomataceae</taxon>
        <taxon>Pleurostoma</taxon>
    </lineage>
</organism>
<dbReference type="InterPro" id="IPR040442">
    <property type="entry name" value="Pyrv_kinase-like_dom_sf"/>
</dbReference>
<feature type="binding site" evidence="4">
    <location>
        <position position="145"/>
    </location>
    <ligand>
        <name>substrate</name>
    </ligand>
</feature>
<sequence length="324" mass="34993">MSVRQSLRRAMLYIPGSSEKMLEKSRNLAIDCAIYDLEDSVSPQSKEAARKRLGDFLSSSRPHRVTEVAVRINGVDSGHALDDLTKVLRSPNVDTIVVPKVQTAADLHFVADVVRHLQPDQRVATSIEYGNSRQQQASRLLALIETAKGLVNLPDICKASPLLCGLGFAAEDFCLDLSITRSPSLSELLYARSAIVTAARAHDLPSAIDLVCTAFKGDEGLQALEDECADGRRLGFTGKQAIHPSQISLIQSAFGPSGDEVEWAVRVVTADAKASAAGKGAWTMDGKMVDSPVVSRAQGIVNKAAECGIDLQAMREKWKDQKPE</sequence>
<dbReference type="PANTHER" id="PTHR32308:SF0">
    <property type="entry name" value="HPCH_HPAI ALDOLASE_CITRATE LYASE DOMAIN-CONTAINING PROTEIN"/>
    <property type="match status" value="1"/>
</dbReference>
<dbReference type="PIRSF" id="PIRSF015582">
    <property type="entry name" value="Cit_lyase_B"/>
    <property type="match status" value="1"/>
</dbReference>
<accession>A0AA38RCJ5</accession>